<keyword evidence="6" id="KW-1185">Reference proteome</keyword>
<dbReference type="RefSeq" id="WP_370440134.1">
    <property type="nucleotide sequence ID" value="NZ_JBGFTU010000003.1"/>
</dbReference>
<accession>A0ABV4GX39</accession>
<evidence type="ECO:0000259" key="4">
    <source>
        <dbReference type="Pfam" id="PF23359"/>
    </source>
</evidence>
<dbReference type="Gene3D" id="4.10.320.10">
    <property type="entry name" value="E3-binding domain"/>
    <property type="match status" value="1"/>
</dbReference>
<feature type="domain" description="Lsr2 DNA-binding" evidence="4">
    <location>
        <begin position="81"/>
        <end position="113"/>
    </location>
</feature>
<name>A0ABV4GX39_9ACTN</name>
<feature type="region of interest" description="Disordered" evidence="2">
    <location>
        <begin position="1"/>
        <end position="23"/>
    </location>
</feature>
<dbReference type="InterPro" id="IPR024412">
    <property type="entry name" value="Lsr2_dim_dom"/>
</dbReference>
<dbReference type="InterPro" id="IPR055370">
    <property type="entry name" value="Lsr2_DNA-bd"/>
</dbReference>
<proteinExistence type="predicted"/>
<evidence type="ECO:0000313" key="6">
    <source>
        <dbReference type="Proteomes" id="UP001565927"/>
    </source>
</evidence>
<dbReference type="Gene3D" id="3.30.60.230">
    <property type="entry name" value="Lsr2, dimerization domain"/>
    <property type="match status" value="1"/>
</dbReference>
<organism evidence="5 6">
    <name type="scientific">Kineococcus halophytocola</name>
    <dbReference type="NCBI Taxonomy" id="3234027"/>
    <lineage>
        <taxon>Bacteria</taxon>
        <taxon>Bacillati</taxon>
        <taxon>Actinomycetota</taxon>
        <taxon>Actinomycetes</taxon>
        <taxon>Kineosporiales</taxon>
        <taxon>Kineosporiaceae</taxon>
        <taxon>Kineococcus</taxon>
    </lineage>
</organism>
<dbReference type="InterPro" id="IPR036625">
    <property type="entry name" value="E3-bd_dom_sf"/>
</dbReference>
<feature type="domain" description="Lsr2 dimerization" evidence="3">
    <location>
        <begin position="1"/>
        <end position="58"/>
    </location>
</feature>
<dbReference type="Pfam" id="PF23359">
    <property type="entry name" value="Lsr2_DNA-bd"/>
    <property type="match status" value="1"/>
</dbReference>
<evidence type="ECO:0000259" key="3">
    <source>
        <dbReference type="Pfam" id="PF11774"/>
    </source>
</evidence>
<protein>
    <submittedName>
        <fullName evidence="5">Lsr2 family protein</fullName>
    </submittedName>
</protein>
<evidence type="ECO:0000313" key="5">
    <source>
        <dbReference type="EMBL" id="MEZ0163890.1"/>
    </source>
</evidence>
<gene>
    <name evidence="5" type="ORF">AB2L27_03805</name>
</gene>
<reference evidence="5 6" key="1">
    <citation type="submission" date="2024-07" db="EMBL/GenBank/DDBJ databases">
        <authorList>
            <person name="Thanompreechachai J."/>
            <person name="Duangmal K."/>
        </authorList>
    </citation>
    <scope>NUCLEOTIDE SEQUENCE [LARGE SCALE GENOMIC DNA]</scope>
    <source>
        <strain evidence="5 6">LSe6-4</strain>
    </source>
</reference>
<comment type="caution">
    <text evidence="5">The sequence shown here is derived from an EMBL/GenBank/DDBJ whole genome shotgun (WGS) entry which is preliminary data.</text>
</comment>
<sequence>MVQRTGPRLTDDGDQPQDPQPVQTVRFGLDGLAYEIDLTASDAAALRRALAPYVEHGRVTPARRAGATRRRGGTGAGPVVDSAAVRAWARKRGVPVTSRGRVPAGVIEQYLAATAPLSRP</sequence>
<dbReference type="Proteomes" id="UP001565927">
    <property type="component" value="Unassembled WGS sequence"/>
</dbReference>
<dbReference type="InterPro" id="IPR042261">
    <property type="entry name" value="Lsr2-like_dimerization"/>
</dbReference>
<dbReference type="Pfam" id="PF11774">
    <property type="entry name" value="Lsr2"/>
    <property type="match status" value="1"/>
</dbReference>
<keyword evidence="1" id="KW-0238">DNA-binding</keyword>
<dbReference type="EMBL" id="JBGFTU010000003">
    <property type="protein sequence ID" value="MEZ0163890.1"/>
    <property type="molecule type" value="Genomic_DNA"/>
</dbReference>
<evidence type="ECO:0000256" key="1">
    <source>
        <dbReference type="ARBA" id="ARBA00023125"/>
    </source>
</evidence>
<evidence type="ECO:0000256" key="2">
    <source>
        <dbReference type="SAM" id="MobiDB-lite"/>
    </source>
</evidence>